<dbReference type="Pfam" id="PF13561">
    <property type="entry name" value="adh_short_C2"/>
    <property type="match status" value="1"/>
</dbReference>
<comment type="similarity">
    <text evidence="1">Belongs to the short-chain dehydrogenases/reductases (SDR) family.</text>
</comment>
<dbReference type="FunFam" id="3.40.50.720:FF:000084">
    <property type="entry name" value="Short-chain dehydrogenase reductase"/>
    <property type="match status" value="1"/>
</dbReference>
<evidence type="ECO:0000256" key="1">
    <source>
        <dbReference type="ARBA" id="ARBA00006484"/>
    </source>
</evidence>
<dbReference type="InterPro" id="IPR002347">
    <property type="entry name" value="SDR_fam"/>
</dbReference>
<dbReference type="PRINTS" id="PR00080">
    <property type="entry name" value="SDRFAMILY"/>
</dbReference>
<dbReference type="SUPFAM" id="SSF51735">
    <property type="entry name" value="NAD(P)-binding Rossmann-fold domains"/>
    <property type="match status" value="1"/>
</dbReference>
<evidence type="ECO:0000313" key="3">
    <source>
        <dbReference type="EMBL" id="PRZ42316.1"/>
    </source>
</evidence>
<organism evidence="3 4">
    <name type="scientific">Antricoccus suffuscus</name>
    <dbReference type="NCBI Taxonomy" id="1629062"/>
    <lineage>
        <taxon>Bacteria</taxon>
        <taxon>Bacillati</taxon>
        <taxon>Actinomycetota</taxon>
        <taxon>Actinomycetes</taxon>
        <taxon>Geodermatophilales</taxon>
        <taxon>Antricoccaceae</taxon>
        <taxon>Antricoccus</taxon>
    </lineage>
</organism>
<dbReference type="GO" id="GO:0016491">
    <property type="term" value="F:oxidoreductase activity"/>
    <property type="evidence" value="ECO:0007669"/>
    <property type="project" value="UniProtKB-KW"/>
</dbReference>
<gene>
    <name evidence="3" type="ORF">CLV47_106188</name>
</gene>
<proteinExistence type="inferred from homology"/>
<reference evidence="3 4" key="1">
    <citation type="submission" date="2018-03" db="EMBL/GenBank/DDBJ databases">
        <title>Genomic Encyclopedia of Archaeal and Bacterial Type Strains, Phase II (KMG-II): from individual species to whole genera.</title>
        <authorList>
            <person name="Goeker M."/>
        </authorList>
    </citation>
    <scope>NUCLEOTIDE SEQUENCE [LARGE SCALE GENOMIC DNA]</scope>
    <source>
        <strain evidence="3 4">DSM 100065</strain>
    </source>
</reference>
<dbReference type="CDD" id="cd05233">
    <property type="entry name" value="SDR_c"/>
    <property type="match status" value="1"/>
</dbReference>
<evidence type="ECO:0000256" key="2">
    <source>
        <dbReference type="ARBA" id="ARBA00023002"/>
    </source>
</evidence>
<name>A0A2T1A137_9ACTN</name>
<dbReference type="PANTHER" id="PTHR24321:SF15">
    <property type="entry name" value="OXIDOREDUCTASE UCPA"/>
    <property type="match status" value="1"/>
</dbReference>
<dbReference type="OrthoDB" id="3566316at2"/>
<accession>A0A2T1A137</accession>
<evidence type="ECO:0000313" key="4">
    <source>
        <dbReference type="Proteomes" id="UP000237752"/>
    </source>
</evidence>
<comment type="caution">
    <text evidence="3">The sequence shown here is derived from an EMBL/GenBank/DDBJ whole genome shotgun (WGS) entry which is preliminary data.</text>
</comment>
<dbReference type="PANTHER" id="PTHR24321">
    <property type="entry name" value="DEHYDROGENASES, SHORT CHAIN"/>
    <property type="match status" value="1"/>
</dbReference>
<sequence length="272" mass="27939">MPNEDGKLSGKVALIMGAGQTPGQSVGNGRATALLFAREGAQVVAADRDLDAAQATVDRILKNGGDAVAVRADVTVEADIKAAVEGCVSAFGGRIDVLHNNVGVSLAGGDATITETDEAAFSRCIDINLRGMVVTCKHVLPIMRAQGSGAIVSISSLAAITDYPYIAYRTSKAGVNAMTENIAITEAKFGIRANAIMPGLMNTPMAIENRVGRDGATRADVIASRDSRIPLGGKMGSGWDVAKAALFLASDDAAFITGVLLPVDGGQQLVRG</sequence>
<keyword evidence="2" id="KW-0560">Oxidoreductase</keyword>
<dbReference type="Gene3D" id="3.40.50.720">
    <property type="entry name" value="NAD(P)-binding Rossmann-like Domain"/>
    <property type="match status" value="1"/>
</dbReference>
<dbReference type="AlphaFoldDB" id="A0A2T1A137"/>
<dbReference type="EMBL" id="PVUE01000006">
    <property type="protein sequence ID" value="PRZ42316.1"/>
    <property type="molecule type" value="Genomic_DNA"/>
</dbReference>
<dbReference type="RefSeq" id="WP_106348847.1">
    <property type="nucleotide sequence ID" value="NZ_PVUE01000006.1"/>
</dbReference>
<dbReference type="Proteomes" id="UP000237752">
    <property type="component" value="Unassembled WGS sequence"/>
</dbReference>
<dbReference type="InterPro" id="IPR036291">
    <property type="entry name" value="NAD(P)-bd_dom_sf"/>
</dbReference>
<dbReference type="PRINTS" id="PR00081">
    <property type="entry name" value="GDHRDH"/>
</dbReference>
<keyword evidence="4" id="KW-1185">Reference proteome</keyword>
<protein>
    <submittedName>
        <fullName evidence="3">NAD(P)-dependent dehydrogenase (Short-subunit alcohol dehydrogenase family)</fullName>
    </submittedName>
</protein>